<dbReference type="SUPFAM" id="SSF46689">
    <property type="entry name" value="Homeodomain-like"/>
    <property type="match status" value="1"/>
</dbReference>
<feature type="domain" description="Sigma-54 factor interaction" evidence="7">
    <location>
        <begin position="148"/>
        <end position="377"/>
    </location>
</feature>
<dbReference type="InterPro" id="IPR058031">
    <property type="entry name" value="AAA_lid_NorR"/>
</dbReference>
<dbReference type="PROSITE" id="PS00675">
    <property type="entry name" value="SIGMA54_INTERACT_1"/>
    <property type="match status" value="1"/>
</dbReference>
<comment type="caution">
    <text evidence="9">The sequence shown here is derived from an EMBL/GenBank/DDBJ whole genome shotgun (WGS) entry which is preliminary data.</text>
</comment>
<evidence type="ECO:0000256" key="2">
    <source>
        <dbReference type="ARBA" id="ARBA00022840"/>
    </source>
</evidence>
<evidence type="ECO:0000256" key="5">
    <source>
        <dbReference type="ARBA" id="ARBA00023163"/>
    </source>
</evidence>
<dbReference type="PROSITE" id="PS00676">
    <property type="entry name" value="SIGMA54_INTERACT_2"/>
    <property type="match status" value="1"/>
</dbReference>
<dbReference type="CDD" id="cd00009">
    <property type="entry name" value="AAA"/>
    <property type="match status" value="1"/>
</dbReference>
<feature type="modified residue" description="4-aspartylphosphate" evidence="6">
    <location>
        <position position="53"/>
    </location>
</feature>
<evidence type="ECO:0000256" key="3">
    <source>
        <dbReference type="ARBA" id="ARBA00023015"/>
    </source>
</evidence>
<dbReference type="InterPro" id="IPR025943">
    <property type="entry name" value="Sigma_54_int_dom_ATP-bd_2"/>
</dbReference>
<keyword evidence="1" id="KW-0547">Nucleotide-binding</keyword>
<keyword evidence="5" id="KW-0804">Transcription</keyword>
<dbReference type="InterPro" id="IPR025662">
    <property type="entry name" value="Sigma_54_int_dom_ATP-bd_1"/>
</dbReference>
<evidence type="ECO:0000259" key="7">
    <source>
        <dbReference type="PROSITE" id="PS50045"/>
    </source>
</evidence>
<proteinExistence type="predicted"/>
<keyword evidence="2" id="KW-0067">ATP-binding</keyword>
<dbReference type="GO" id="GO:0005524">
    <property type="term" value="F:ATP binding"/>
    <property type="evidence" value="ECO:0007669"/>
    <property type="project" value="UniProtKB-KW"/>
</dbReference>
<dbReference type="SMART" id="SM00448">
    <property type="entry name" value="REC"/>
    <property type="match status" value="1"/>
</dbReference>
<organism evidence="9 10">
    <name type="scientific">Phaeocystidibacter marisrubri</name>
    <dbReference type="NCBI Taxonomy" id="1577780"/>
    <lineage>
        <taxon>Bacteria</taxon>
        <taxon>Pseudomonadati</taxon>
        <taxon>Bacteroidota</taxon>
        <taxon>Flavobacteriia</taxon>
        <taxon>Flavobacteriales</taxon>
        <taxon>Phaeocystidibacteraceae</taxon>
        <taxon>Phaeocystidibacter</taxon>
    </lineage>
</organism>
<dbReference type="InterPro" id="IPR025944">
    <property type="entry name" value="Sigma_54_int_dom_CS"/>
</dbReference>
<dbReference type="GO" id="GO:0000160">
    <property type="term" value="P:phosphorelay signal transduction system"/>
    <property type="evidence" value="ECO:0007669"/>
    <property type="project" value="InterPro"/>
</dbReference>
<dbReference type="PROSITE" id="PS00688">
    <property type="entry name" value="SIGMA54_INTERACT_3"/>
    <property type="match status" value="1"/>
</dbReference>
<dbReference type="EMBL" id="WBVQ01000002">
    <property type="protein sequence ID" value="KAB2815632.1"/>
    <property type="molecule type" value="Genomic_DNA"/>
</dbReference>
<keyword evidence="3" id="KW-0805">Transcription regulation</keyword>
<dbReference type="SMART" id="SM00382">
    <property type="entry name" value="AAA"/>
    <property type="match status" value="1"/>
</dbReference>
<dbReference type="GO" id="GO:0006355">
    <property type="term" value="P:regulation of DNA-templated transcription"/>
    <property type="evidence" value="ECO:0007669"/>
    <property type="project" value="InterPro"/>
</dbReference>
<dbReference type="InterPro" id="IPR009057">
    <property type="entry name" value="Homeodomain-like_sf"/>
</dbReference>
<accession>A0A6L3ZE15</accession>
<evidence type="ECO:0000256" key="4">
    <source>
        <dbReference type="ARBA" id="ARBA00023125"/>
    </source>
</evidence>
<evidence type="ECO:0000256" key="6">
    <source>
        <dbReference type="PROSITE-ProRule" id="PRU00169"/>
    </source>
</evidence>
<gene>
    <name evidence="9" type="ORF">F8C82_07975</name>
</gene>
<dbReference type="Gene3D" id="1.10.8.60">
    <property type="match status" value="1"/>
</dbReference>
<dbReference type="Gene3D" id="1.10.10.60">
    <property type="entry name" value="Homeodomain-like"/>
    <property type="match status" value="1"/>
</dbReference>
<dbReference type="Gene3D" id="3.40.50.2300">
    <property type="match status" value="1"/>
</dbReference>
<protein>
    <submittedName>
        <fullName evidence="9">Sigma-54-dependent Fis family transcriptional regulator</fullName>
    </submittedName>
</protein>
<sequence>MSSHILVVDDDRDFRELVTRQLEELGHIVYPVGNAVDALDMIKGNALDLLITDLQMPGVPGMQLVKYVSEKYPDIPVLVATGFPSVKGAVEAVQSGAVDYLVKPFTKDELSAAIGKSLANTPTPQVTPTIDKKQQVDQSQSSATFHGIIGNSEAIKRMIEMISRINNTNVTVLVNGESGTGKELVARAIHYSSHNAKSPFVAVNCGGIPENLLESELFGYTKGAFTGAESNRAGFFQAAEGGTIFLDEIGNASQAVQQRLLRVLQEKEVTMIGSQKPQKIDVRVVAATNSDLYSMVEKGTFREDLYYRLNVINLHIPPLRDRTDDVRLLAEFFLNKFSKEFDVQRPQMDDAVWPILNTYSWPGNVRELENTIQRLVILADGIILPDHLPPHFRQSSPSPTRHPLRSLEEVEREHILRVLEATDNNKTKAAEILGITRKTLRQKLS</sequence>
<dbReference type="Pfam" id="PF02954">
    <property type="entry name" value="HTH_8"/>
    <property type="match status" value="1"/>
</dbReference>
<dbReference type="Proteomes" id="UP000484164">
    <property type="component" value="Unassembled WGS sequence"/>
</dbReference>
<dbReference type="Pfam" id="PF00158">
    <property type="entry name" value="Sigma54_activat"/>
    <property type="match status" value="1"/>
</dbReference>
<dbReference type="OrthoDB" id="5401077at2"/>
<name>A0A6L3ZE15_9FLAO</name>
<dbReference type="PANTHER" id="PTHR32071">
    <property type="entry name" value="TRANSCRIPTIONAL REGULATORY PROTEIN"/>
    <property type="match status" value="1"/>
</dbReference>
<dbReference type="SUPFAM" id="SSF52540">
    <property type="entry name" value="P-loop containing nucleoside triphosphate hydrolases"/>
    <property type="match status" value="1"/>
</dbReference>
<evidence type="ECO:0000259" key="8">
    <source>
        <dbReference type="PROSITE" id="PS50110"/>
    </source>
</evidence>
<dbReference type="PANTHER" id="PTHR32071:SF81">
    <property type="entry name" value="PROPIONATE CATABOLISM OPERON REGULATORY PROTEIN"/>
    <property type="match status" value="1"/>
</dbReference>
<dbReference type="GO" id="GO:0043565">
    <property type="term" value="F:sequence-specific DNA binding"/>
    <property type="evidence" value="ECO:0007669"/>
    <property type="project" value="InterPro"/>
</dbReference>
<dbReference type="CDD" id="cd00156">
    <property type="entry name" value="REC"/>
    <property type="match status" value="1"/>
</dbReference>
<dbReference type="InterPro" id="IPR027417">
    <property type="entry name" value="P-loop_NTPase"/>
</dbReference>
<keyword evidence="4" id="KW-0238">DNA-binding</keyword>
<keyword evidence="10" id="KW-1185">Reference proteome</keyword>
<evidence type="ECO:0000256" key="1">
    <source>
        <dbReference type="ARBA" id="ARBA00022741"/>
    </source>
</evidence>
<dbReference type="PRINTS" id="PR01590">
    <property type="entry name" value="HTHFIS"/>
</dbReference>
<dbReference type="Pfam" id="PF25601">
    <property type="entry name" value="AAA_lid_14"/>
    <property type="match status" value="1"/>
</dbReference>
<dbReference type="SUPFAM" id="SSF52172">
    <property type="entry name" value="CheY-like"/>
    <property type="match status" value="1"/>
</dbReference>
<dbReference type="InterPro" id="IPR002078">
    <property type="entry name" value="Sigma_54_int"/>
</dbReference>
<dbReference type="RefSeq" id="WP_151693062.1">
    <property type="nucleotide sequence ID" value="NZ_BMGX01000001.1"/>
</dbReference>
<dbReference type="PROSITE" id="PS50110">
    <property type="entry name" value="RESPONSE_REGULATORY"/>
    <property type="match status" value="1"/>
</dbReference>
<dbReference type="FunFam" id="3.40.50.300:FF:000006">
    <property type="entry name" value="DNA-binding transcriptional regulator NtrC"/>
    <property type="match status" value="1"/>
</dbReference>
<keyword evidence="6" id="KW-0597">Phosphoprotein</keyword>
<evidence type="ECO:0000313" key="10">
    <source>
        <dbReference type="Proteomes" id="UP000484164"/>
    </source>
</evidence>
<dbReference type="Pfam" id="PF00072">
    <property type="entry name" value="Response_reg"/>
    <property type="match status" value="1"/>
</dbReference>
<dbReference type="AlphaFoldDB" id="A0A6L3ZE15"/>
<reference evidence="9 10" key="1">
    <citation type="submission" date="2019-10" db="EMBL/GenBank/DDBJ databases">
        <title>Genome sequence of Phaeocystidibacter marisrubri JCM30614 (type strain).</title>
        <authorList>
            <person name="Bowman J.P."/>
        </authorList>
    </citation>
    <scope>NUCLEOTIDE SEQUENCE [LARGE SCALE GENOMIC DNA]</scope>
    <source>
        <strain evidence="9 10">JCM 30614</strain>
    </source>
</reference>
<dbReference type="Gene3D" id="3.40.50.300">
    <property type="entry name" value="P-loop containing nucleotide triphosphate hydrolases"/>
    <property type="match status" value="1"/>
</dbReference>
<dbReference type="PROSITE" id="PS50045">
    <property type="entry name" value="SIGMA54_INTERACT_4"/>
    <property type="match status" value="1"/>
</dbReference>
<dbReference type="InterPro" id="IPR001789">
    <property type="entry name" value="Sig_transdc_resp-reg_receiver"/>
</dbReference>
<dbReference type="InterPro" id="IPR003593">
    <property type="entry name" value="AAA+_ATPase"/>
</dbReference>
<dbReference type="InterPro" id="IPR011006">
    <property type="entry name" value="CheY-like_superfamily"/>
</dbReference>
<feature type="domain" description="Response regulatory" evidence="8">
    <location>
        <begin position="4"/>
        <end position="118"/>
    </location>
</feature>
<evidence type="ECO:0000313" key="9">
    <source>
        <dbReference type="EMBL" id="KAB2815632.1"/>
    </source>
</evidence>
<dbReference type="InterPro" id="IPR002197">
    <property type="entry name" value="HTH_Fis"/>
</dbReference>